<proteinExistence type="predicted"/>
<dbReference type="RefSeq" id="XP_030853569.1">
    <property type="nucleotide sequence ID" value="XM_030997709.1"/>
</dbReference>
<evidence type="ECO:0000313" key="2">
    <source>
        <dbReference type="EnsemblMetazoa" id="XP_030853569"/>
    </source>
</evidence>
<evidence type="ECO:0000259" key="1">
    <source>
        <dbReference type="SMART" id="SM00474"/>
    </source>
</evidence>
<name>A0A7M7PRW7_STRPU</name>
<dbReference type="GO" id="GO:0006139">
    <property type="term" value="P:nucleobase-containing compound metabolic process"/>
    <property type="evidence" value="ECO:0007669"/>
    <property type="project" value="InterPro"/>
</dbReference>
<dbReference type="Pfam" id="PF01612">
    <property type="entry name" value="DNA_pol_A_exo1"/>
    <property type="match status" value="1"/>
</dbReference>
<reference evidence="3" key="1">
    <citation type="submission" date="2015-02" db="EMBL/GenBank/DDBJ databases">
        <title>Genome sequencing for Strongylocentrotus purpuratus.</title>
        <authorList>
            <person name="Murali S."/>
            <person name="Liu Y."/>
            <person name="Vee V."/>
            <person name="English A."/>
            <person name="Wang M."/>
            <person name="Skinner E."/>
            <person name="Han Y."/>
            <person name="Muzny D.M."/>
            <person name="Worley K.C."/>
            <person name="Gibbs R.A."/>
        </authorList>
    </citation>
    <scope>NUCLEOTIDE SEQUENCE</scope>
</reference>
<dbReference type="Proteomes" id="UP000007110">
    <property type="component" value="Unassembled WGS sequence"/>
</dbReference>
<dbReference type="GeneID" id="105444622"/>
<accession>A0A7M7PRW7</accession>
<evidence type="ECO:0000313" key="3">
    <source>
        <dbReference type="Proteomes" id="UP000007110"/>
    </source>
</evidence>
<feature type="domain" description="3'-5' exonuclease" evidence="1">
    <location>
        <begin position="242"/>
        <end position="435"/>
    </location>
</feature>
<dbReference type="GO" id="GO:0008298">
    <property type="term" value="P:intracellular mRNA localization"/>
    <property type="evidence" value="ECO:0000318"/>
    <property type="project" value="GO_Central"/>
</dbReference>
<dbReference type="InParanoid" id="A0A7M7PRW7"/>
<dbReference type="Gene3D" id="3.30.420.10">
    <property type="entry name" value="Ribonuclease H-like superfamily/Ribonuclease H"/>
    <property type="match status" value="1"/>
</dbReference>
<dbReference type="EnsemblMetazoa" id="XM_030997709">
    <property type="protein sequence ID" value="XP_030853569"/>
    <property type="gene ID" value="LOC105444622"/>
</dbReference>
<dbReference type="GO" id="GO:0008408">
    <property type="term" value="F:3'-5' exonuclease activity"/>
    <property type="evidence" value="ECO:0007669"/>
    <property type="project" value="InterPro"/>
</dbReference>
<dbReference type="GO" id="GO:0003729">
    <property type="term" value="F:mRNA binding"/>
    <property type="evidence" value="ECO:0000318"/>
    <property type="project" value="GO_Central"/>
</dbReference>
<dbReference type="CDD" id="cd06148">
    <property type="entry name" value="Egl_like_exo"/>
    <property type="match status" value="1"/>
</dbReference>
<protein>
    <recommendedName>
        <fullName evidence="1">3'-5' exonuclease domain-containing protein</fullName>
    </recommendedName>
</protein>
<dbReference type="InterPro" id="IPR012337">
    <property type="entry name" value="RNaseH-like_sf"/>
</dbReference>
<dbReference type="OrthoDB" id="368776at2759"/>
<dbReference type="PANTHER" id="PTHR46814:SF1">
    <property type="entry name" value="EGALITARIAN, ISOFORM B"/>
    <property type="match status" value="1"/>
</dbReference>
<dbReference type="KEGG" id="spu:105444622"/>
<keyword evidence="3" id="KW-1185">Reference proteome</keyword>
<dbReference type="InterPro" id="IPR002562">
    <property type="entry name" value="3'-5'_exonuclease_dom"/>
</dbReference>
<reference evidence="2" key="2">
    <citation type="submission" date="2021-01" db="UniProtKB">
        <authorList>
            <consortium name="EnsemblMetazoa"/>
        </authorList>
    </citation>
    <scope>IDENTIFICATION</scope>
</reference>
<dbReference type="SMART" id="SM00474">
    <property type="entry name" value="35EXOc"/>
    <property type="match status" value="1"/>
</dbReference>
<dbReference type="PANTHER" id="PTHR46814">
    <property type="entry name" value="EGALITARIAN, ISOFORM B"/>
    <property type="match status" value="1"/>
</dbReference>
<organism evidence="2 3">
    <name type="scientific">Strongylocentrotus purpuratus</name>
    <name type="common">Purple sea urchin</name>
    <dbReference type="NCBI Taxonomy" id="7668"/>
    <lineage>
        <taxon>Eukaryota</taxon>
        <taxon>Metazoa</taxon>
        <taxon>Echinodermata</taxon>
        <taxon>Eleutherozoa</taxon>
        <taxon>Echinozoa</taxon>
        <taxon>Echinoidea</taxon>
        <taxon>Euechinoidea</taxon>
        <taxon>Echinacea</taxon>
        <taxon>Camarodonta</taxon>
        <taxon>Echinidea</taxon>
        <taxon>Strongylocentrotidae</taxon>
        <taxon>Strongylocentrotus</taxon>
    </lineage>
</organism>
<dbReference type="InterPro" id="IPR036397">
    <property type="entry name" value="RNaseH_sf"/>
</dbReference>
<sequence length="461" mass="52184">MEEKDELPGRIVRIDRGFANISVSGRAGNTRLDTSAARRSTGTYIADLRDILEINTWLKVRVVPMSEEALSKIPERFRNAARRNSQWEVKFVRKDIEPAPQLSQFNVPERYFTDTGSFSGVPREAVGRIISALLQITTMLNNLRLQKLLPLVKSHFKVKEIPEIGRYLATEGDLERFILNCPQYFTISLSVVKRCCGFSEEVFNSALTKKALEIQLPMKRRQTAAASAAGDPVDFKDVLSQTEIIDSVGACNRVLDPILDQSRRETVVIGLDCEGVKLGTANGCLTLVQISTWDGKAFLFDAFKNPQLLKGNSSLKKILEHNNILKVIHDCKSDTYSLYHGFGVKLKNVFDTSIAMRTIMEQLNRNRSYQVGFKTLCELLGEGASHKDDAFVKKMLETPDFWKSRPLKEEMIYYAASDALCLVPSVYLKINGMLTPRWRDLFTWSCNNAMENMQRRGYQGN</sequence>
<dbReference type="SUPFAM" id="SSF53098">
    <property type="entry name" value="Ribonuclease H-like"/>
    <property type="match status" value="1"/>
</dbReference>
<dbReference type="AlphaFoldDB" id="A0A7M7PRW7"/>